<evidence type="ECO:0000259" key="8">
    <source>
        <dbReference type="PROSITE" id="PS50928"/>
    </source>
</evidence>
<keyword evidence="6 7" id="KW-0472">Membrane</keyword>
<dbReference type="SUPFAM" id="SSF161098">
    <property type="entry name" value="MetI-like"/>
    <property type="match status" value="1"/>
</dbReference>
<feature type="transmembrane region" description="Helical" evidence="7">
    <location>
        <begin position="62"/>
        <end position="90"/>
    </location>
</feature>
<dbReference type="PANTHER" id="PTHR43744">
    <property type="entry name" value="ABC TRANSPORTER PERMEASE PROTEIN MG189-RELATED-RELATED"/>
    <property type="match status" value="1"/>
</dbReference>
<accession>A0A1U7NVL1</accession>
<evidence type="ECO:0000313" key="10">
    <source>
        <dbReference type="Proteomes" id="UP000186607"/>
    </source>
</evidence>
<evidence type="ECO:0000256" key="7">
    <source>
        <dbReference type="RuleBase" id="RU363032"/>
    </source>
</evidence>
<keyword evidence="3" id="KW-1003">Cell membrane</keyword>
<dbReference type="OrthoDB" id="9771544at2"/>
<gene>
    <name evidence="9" type="ORF">BOO71_0010354</name>
</gene>
<dbReference type="AlphaFoldDB" id="A0A1U7NVL1"/>
<comment type="subcellular location">
    <subcellularLocation>
        <location evidence="1 7">Cell membrane</location>
        <topology evidence="1 7">Multi-pass membrane protein</topology>
    </subcellularLocation>
</comment>
<feature type="transmembrane region" description="Helical" evidence="7">
    <location>
        <begin position="248"/>
        <end position="268"/>
    </location>
</feature>
<keyword evidence="4 7" id="KW-0812">Transmembrane</keyword>
<dbReference type="PROSITE" id="PS50928">
    <property type="entry name" value="ABC_TM1"/>
    <property type="match status" value="1"/>
</dbReference>
<keyword evidence="10" id="KW-1185">Reference proteome</keyword>
<proteinExistence type="inferred from homology"/>
<dbReference type="RefSeq" id="WP_075834577.1">
    <property type="nucleotide sequence ID" value="NZ_MSTI01000118.1"/>
</dbReference>
<dbReference type="Pfam" id="PF00528">
    <property type="entry name" value="BPD_transp_1"/>
    <property type="match status" value="1"/>
</dbReference>
<evidence type="ECO:0000256" key="6">
    <source>
        <dbReference type="ARBA" id="ARBA00023136"/>
    </source>
</evidence>
<evidence type="ECO:0000256" key="5">
    <source>
        <dbReference type="ARBA" id="ARBA00022989"/>
    </source>
</evidence>
<protein>
    <submittedName>
        <fullName evidence="9">N-Acetyl-D-glucosamine ABC transport system, permease protein 2</fullName>
    </submittedName>
</protein>
<evidence type="ECO:0000256" key="3">
    <source>
        <dbReference type="ARBA" id="ARBA00022475"/>
    </source>
</evidence>
<dbReference type="EMBL" id="MSTI01000118">
    <property type="protein sequence ID" value="OLV16940.1"/>
    <property type="molecule type" value="Genomic_DNA"/>
</dbReference>
<keyword evidence="5 7" id="KW-1133">Transmembrane helix</keyword>
<name>A0A1U7NVL1_9DEIO</name>
<dbReference type="InterPro" id="IPR000515">
    <property type="entry name" value="MetI-like"/>
</dbReference>
<evidence type="ECO:0000313" key="9">
    <source>
        <dbReference type="EMBL" id="OLV16940.1"/>
    </source>
</evidence>
<dbReference type="InterPro" id="IPR035906">
    <property type="entry name" value="MetI-like_sf"/>
</dbReference>
<sequence>MKSRALINMGVIAFALVTLAPFAWILLSSFKPQSEIFAWPPHFLPTRLSLEHYVYALTSTHIPLYFLNSLIVAIMVVAGNLLIAVPTGYAFARLPFQYRDQLFLAVLAGMMVPNQATVIPLFIITKHLPLLGGNDLSGAGGNGLLGTHLGLALPHIVLAFVIFLSRQFFSELPGELRDAARIDGATEGQVFWRVYVPISLPLLATITIFSFVAAWDDFLWALIVGVGEETRTLQVGLSVFLTQGSANWGPLLAATVLATIPIVILFIVNQRAFIAGLATGSDK</sequence>
<dbReference type="GO" id="GO:0005886">
    <property type="term" value="C:plasma membrane"/>
    <property type="evidence" value="ECO:0007669"/>
    <property type="project" value="UniProtKB-SubCell"/>
</dbReference>
<comment type="caution">
    <text evidence="9">The sequence shown here is derived from an EMBL/GenBank/DDBJ whole genome shotgun (WGS) entry which is preliminary data.</text>
</comment>
<feature type="transmembrane region" description="Helical" evidence="7">
    <location>
        <begin position="190"/>
        <end position="215"/>
    </location>
</feature>
<reference evidence="9 10" key="1">
    <citation type="submission" date="2017-01" db="EMBL/GenBank/DDBJ databases">
        <title>Genome Analysis of Deinococcus marmoris KOPRI26562.</title>
        <authorList>
            <person name="Kim J.H."/>
            <person name="Oh H.-M."/>
        </authorList>
    </citation>
    <scope>NUCLEOTIDE SEQUENCE [LARGE SCALE GENOMIC DNA]</scope>
    <source>
        <strain evidence="9 10">KOPRI26562</strain>
    </source>
</reference>
<organism evidence="9 10">
    <name type="scientific">Deinococcus marmoris</name>
    <dbReference type="NCBI Taxonomy" id="249408"/>
    <lineage>
        <taxon>Bacteria</taxon>
        <taxon>Thermotogati</taxon>
        <taxon>Deinococcota</taxon>
        <taxon>Deinococci</taxon>
        <taxon>Deinococcales</taxon>
        <taxon>Deinococcaceae</taxon>
        <taxon>Deinococcus</taxon>
    </lineage>
</organism>
<feature type="transmembrane region" description="Helical" evidence="7">
    <location>
        <begin position="102"/>
        <end position="124"/>
    </location>
</feature>
<dbReference type="Gene3D" id="1.10.3720.10">
    <property type="entry name" value="MetI-like"/>
    <property type="match status" value="1"/>
</dbReference>
<dbReference type="PANTHER" id="PTHR43744:SF12">
    <property type="entry name" value="ABC TRANSPORTER PERMEASE PROTEIN MG189-RELATED"/>
    <property type="match status" value="1"/>
</dbReference>
<evidence type="ECO:0000256" key="4">
    <source>
        <dbReference type="ARBA" id="ARBA00022692"/>
    </source>
</evidence>
<dbReference type="GO" id="GO:0055085">
    <property type="term" value="P:transmembrane transport"/>
    <property type="evidence" value="ECO:0007669"/>
    <property type="project" value="InterPro"/>
</dbReference>
<dbReference type="CDD" id="cd06261">
    <property type="entry name" value="TM_PBP2"/>
    <property type="match status" value="1"/>
</dbReference>
<evidence type="ECO:0000256" key="2">
    <source>
        <dbReference type="ARBA" id="ARBA00022448"/>
    </source>
</evidence>
<evidence type="ECO:0000256" key="1">
    <source>
        <dbReference type="ARBA" id="ARBA00004651"/>
    </source>
</evidence>
<feature type="domain" description="ABC transmembrane type-1" evidence="8">
    <location>
        <begin position="66"/>
        <end position="269"/>
    </location>
</feature>
<feature type="transmembrane region" description="Helical" evidence="7">
    <location>
        <begin position="144"/>
        <end position="169"/>
    </location>
</feature>
<dbReference type="STRING" id="249408.BOO71_0010354"/>
<dbReference type="Proteomes" id="UP000186607">
    <property type="component" value="Unassembled WGS sequence"/>
</dbReference>
<comment type="similarity">
    <text evidence="7">Belongs to the binding-protein-dependent transport system permease family.</text>
</comment>
<keyword evidence="2 7" id="KW-0813">Transport</keyword>